<evidence type="ECO:0000256" key="5">
    <source>
        <dbReference type="ARBA" id="ARBA00023136"/>
    </source>
</evidence>
<protein>
    <submittedName>
        <fullName evidence="8">General substrate transporter</fullName>
    </submittedName>
</protein>
<feature type="transmembrane region" description="Helical" evidence="6">
    <location>
        <begin position="167"/>
        <end position="187"/>
    </location>
</feature>
<evidence type="ECO:0000259" key="7">
    <source>
        <dbReference type="PROSITE" id="PS50850"/>
    </source>
</evidence>
<keyword evidence="3 6" id="KW-0812">Transmembrane</keyword>
<sequence length="545" mass="60514">MATFADSSKEKPTAAAIERVETHDDVNNPKDEVIAAAVRGQAATGYEELTPWETIKMFKMSTLVCFAAAFSAAADGYQIAMNASIIANKGFVRVFATKTNAKGALYLESPILTGWSTIQSVGQIVGMTTLPFISNRYGRKIAMYTFWVILAISVLVECLARKWQVWLIGKFLAGIGVGCLQSTLPTYIAEVAPVRIRGGLLMCYSFWWTVGSFFSYIAIQRMAKQKPYHWLEPIYTQWAQIGIMLIIYIFLPESPAWCVGANQIERAERALRKLNGNVPGYDVHQQIQILSLAVEHERAVAAEQSREHWTAIFRGTDGLRTLISLWTNMAQQFIGLTLFGTFGTYFFQQAGLSDPFKIKSITSSLNIVTVLIVVLVADRLGRRWIACTGTTLCWVACVAIGILGVTKKVRATDYLFVFFACCWNIGLTANGAAGWGYIGEISSQRLRPYTAGFGAASTCVIGIVMNVLVPKMTNAADWNWGFKTGWFYAGVGLPFVIGIWFLIPETKGRSAAELDELFERKIKPWRFSKTETATQRLIAVEAQRE</sequence>
<feature type="domain" description="Major facilitator superfamily (MFS) profile" evidence="7">
    <location>
        <begin position="64"/>
        <end position="507"/>
    </location>
</feature>
<dbReference type="FunFam" id="1.20.1250.20:FF:000594">
    <property type="entry name" value="MFS alpha-glucoside transporter"/>
    <property type="match status" value="1"/>
</dbReference>
<dbReference type="Proteomes" id="UP000800036">
    <property type="component" value="Unassembled WGS sequence"/>
</dbReference>
<organism evidence="8 9">
    <name type="scientific">Bimuria novae-zelandiae CBS 107.79</name>
    <dbReference type="NCBI Taxonomy" id="1447943"/>
    <lineage>
        <taxon>Eukaryota</taxon>
        <taxon>Fungi</taxon>
        <taxon>Dikarya</taxon>
        <taxon>Ascomycota</taxon>
        <taxon>Pezizomycotina</taxon>
        <taxon>Dothideomycetes</taxon>
        <taxon>Pleosporomycetidae</taxon>
        <taxon>Pleosporales</taxon>
        <taxon>Massarineae</taxon>
        <taxon>Didymosphaeriaceae</taxon>
        <taxon>Bimuria</taxon>
    </lineage>
</organism>
<feature type="transmembrane region" description="Helical" evidence="6">
    <location>
        <begin position="329"/>
        <end position="348"/>
    </location>
</feature>
<evidence type="ECO:0000256" key="3">
    <source>
        <dbReference type="ARBA" id="ARBA00022692"/>
    </source>
</evidence>
<dbReference type="Pfam" id="PF00083">
    <property type="entry name" value="Sugar_tr"/>
    <property type="match status" value="1"/>
</dbReference>
<comment type="similarity">
    <text evidence="2">Belongs to the major facilitator superfamily. Sugar transporter (TC 2.A.1.1) family.</text>
</comment>
<name>A0A6A5UQV1_9PLEO</name>
<feature type="transmembrane region" description="Helical" evidence="6">
    <location>
        <begin position="384"/>
        <end position="403"/>
    </location>
</feature>
<comment type="subcellular location">
    <subcellularLocation>
        <location evidence="1">Membrane</location>
        <topology evidence="1">Multi-pass membrane protein</topology>
    </subcellularLocation>
</comment>
<reference evidence="8" key="1">
    <citation type="journal article" date="2020" name="Stud. Mycol.">
        <title>101 Dothideomycetes genomes: a test case for predicting lifestyles and emergence of pathogens.</title>
        <authorList>
            <person name="Haridas S."/>
            <person name="Albert R."/>
            <person name="Binder M."/>
            <person name="Bloem J."/>
            <person name="Labutti K."/>
            <person name="Salamov A."/>
            <person name="Andreopoulos B."/>
            <person name="Baker S."/>
            <person name="Barry K."/>
            <person name="Bills G."/>
            <person name="Bluhm B."/>
            <person name="Cannon C."/>
            <person name="Castanera R."/>
            <person name="Culley D."/>
            <person name="Daum C."/>
            <person name="Ezra D."/>
            <person name="Gonzalez J."/>
            <person name="Henrissat B."/>
            <person name="Kuo A."/>
            <person name="Liang C."/>
            <person name="Lipzen A."/>
            <person name="Lutzoni F."/>
            <person name="Magnuson J."/>
            <person name="Mondo S."/>
            <person name="Nolan M."/>
            <person name="Ohm R."/>
            <person name="Pangilinan J."/>
            <person name="Park H.-J."/>
            <person name="Ramirez L."/>
            <person name="Alfaro M."/>
            <person name="Sun H."/>
            <person name="Tritt A."/>
            <person name="Yoshinaga Y."/>
            <person name="Zwiers L.-H."/>
            <person name="Turgeon B."/>
            <person name="Goodwin S."/>
            <person name="Spatafora J."/>
            <person name="Crous P."/>
            <person name="Grigoriev I."/>
        </authorList>
    </citation>
    <scope>NUCLEOTIDE SEQUENCE</scope>
    <source>
        <strain evidence="8">CBS 107.79</strain>
    </source>
</reference>
<dbReference type="InterPro" id="IPR036259">
    <property type="entry name" value="MFS_trans_sf"/>
</dbReference>
<dbReference type="SUPFAM" id="SSF103473">
    <property type="entry name" value="MFS general substrate transporter"/>
    <property type="match status" value="1"/>
</dbReference>
<gene>
    <name evidence="8" type="ORF">BU23DRAFT_593232</name>
</gene>
<dbReference type="InterPro" id="IPR050360">
    <property type="entry name" value="MFS_Sugar_Transporters"/>
</dbReference>
<dbReference type="InterPro" id="IPR005829">
    <property type="entry name" value="Sugar_transporter_CS"/>
</dbReference>
<evidence type="ECO:0000256" key="2">
    <source>
        <dbReference type="ARBA" id="ARBA00010992"/>
    </source>
</evidence>
<dbReference type="Gene3D" id="1.20.1250.20">
    <property type="entry name" value="MFS general substrate transporter like domains"/>
    <property type="match status" value="1"/>
</dbReference>
<dbReference type="PROSITE" id="PS00217">
    <property type="entry name" value="SUGAR_TRANSPORT_2"/>
    <property type="match status" value="1"/>
</dbReference>
<evidence type="ECO:0000313" key="9">
    <source>
        <dbReference type="Proteomes" id="UP000800036"/>
    </source>
</evidence>
<evidence type="ECO:0000256" key="6">
    <source>
        <dbReference type="SAM" id="Phobius"/>
    </source>
</evidence>
<feature type="transmembrane region" description="Helical" evidence="6">
    <location>
        <begin position="360"/>
        <end position="377"/>
    </location>
</feature>
<evidence type="ECO:0000256" key="1">
    <source>
        <dbReference type="ARBA" id="ARBA00004141"/>
    </source>
</evidence>
<dbReference type="PANTHER" id="PTHR48022:SF2">
    <property type="entry name" value="PLASTIDIC GLUCOSE TRANSPORTER 4"/>
    <property type="match status" value="1"/>
</dbReference>
<proteinExistence type="inferred from homology"/>
<dbReference type="InterPro" id="IPR005828">
    <property type="entry name" value="MFS_sugar_transport-like"/>
</dbReference>
<dbReference type="PANTHER" id="PTHR48022">
    <property type="entry name" value="PLASTIDIC GLUCOSE TRANSPORTER 4"/>
    <property type="match status" value="1"/>
</dbReference>
<accession>A0A6A5UQV1</accession>
<feature type="transmembrane region" description="Helical" evidence="6">
    <location>
        <begin position="485"/>
        <end position="503"/>
    </location>
</feature>
<dbReference type="PROSITE" id="PS50850">
    <property type="entry name" value="MFS"/>
    <property type="match status" value="1"/>
</dbReference>
<feature type="transmembrane region" description="Helical" evidence="6">
    <location>
        <begin position="415"/>
        <end position="438"/>
    </location>
</feature>
<dbReference type="OrthoDB" id="2544694at2759"/>
<dbReference type="PROSITE" id="PS00216">
    <property type="entry name" value="SUGAR_TRANSPORT_1"/>
    <property type="match status" value="1"/>
</dbReference>
<dbReference type="GO" id="GO:0005351">
    <property type="term" value="F:carbohydrate:proton symporter activity"/>
    <property type="evidence" value="ECO:0007669"/>
    <property type="project" value="TreeGrafter"/>
</dbReference>
<feature type="transmembrane region" description="Helical" evidence="6">
    <location>
        <begin position="199"/>
        <end position="219"/>
    </location>
</feature>
<dbReference type="InterPro" id="IPR020846">
    <property type="entry name" value="MFS_dom"/>
</dbReference>
<dbReference type="AlphaFoldDB" id="A0A6A5UQV1"/>
<feature type="transmembrane region" description="Helical" evidence="6">
    <location>
        <begin position="141"/>
        <end position="160"/>
    </location>
</feature>
<evidence type="ECO:0000313" key="8">
    <source>
        <dbReference type="EMBL" id="KAF1966329.1"/>
    </source>
</evidence>
<keyword evidence="9" id="KW-1185">Reference proteome</keyword>
<feature type="transmembrane region" description="Helical" evidence="6">
    <location>
        <begin position="450"/>
        <end position="469"/>
    </location>
</feature>
<dbReference type="EMBL" id="ML976748">
    <property type="protein sequence ID" value="KAF1966329.1"/>
    <property type="molecule type" value="Genomic_DNA"/>
</dbReference>
<keyword evidence="5 6" id="KW-0472">Membrane</keyword>
<keyword evidence="4 6" id="KW-1133">Transmembrane helix</keyword>
<evidence type="ECO:0000256" key="4">
    <source>
        <dbReference type="ARBA" id="ARBA00022989"/>
    </source>
</evidence>
<dbReference type="GO" id="GO:0016020">
    <property type="term" value="C:membrane"/>
    <property type="evidence" value="ECO:0007669"/>
    <property type="project" value="UniProtKB-SubCell"/>
</dbReference>